<feature type="transmembrane region" description="Helical" evidence="1">
    <location>
        <begin position="203"/>
        <end position="225"/>
    </location>
</feature>
<protein>
    <submittedName>
        <fullName evidence="2">Uncharacterized protein</fullName>
    </submittedName>
</protein>
<evidence type="ECO:0000313" key="3">
    <source>
        <dbReference type="Proteomes" id="UP000325116"/>
    </source>
</evidence>
<feature type="transmembrane region" description="Helical" evidence="1">
    <location>
        <begin position="390"/>
        <end position="410"/>
    </location>
</feature>
<accession>A0A5C8CK44</accession>
<feature type="transmembrane region" description="Helical" evidence="1">
    <location>
        <begin position="826"/>
        <end position="844"/>
    </location>
</feature>
<feature type="transmembrane region" description="Helical" evidence="1">
    <location>
        <begin position="255"/>
        <end position="273"/>
    </location>
</feature>
<feature type="transmembrane region" description="Helical" evidence="1">
    <location>
        <begin position="333"/>
        <end position="358"/>
    </location>
</feature>
<feature type="transmembrane region" description="Helical" evidence="1">
    <location>
        <begin position="481"/>
        <end position="499"/>
    </location>
</feature>
<dbReference type="AlphaFoldDB" id="A0A5C8CK44"/>
<feature type="transmembrane region" description="Helical" evidence="1">
    <location>
        <begin position="294"/>
        <end position="327"/>
    </location>
</feature>
<feature type="transmembrane region" description="Helical" evidence="1">
    <location>
        <begin position="545"/>
        <end position="565"/>
    </location>
</feature>
<feature type="transmembrane region" description="Helical" evidence="1">
    <location>
        <begin position="609"/>
        <end position="626"/>
    </location>
</feature>
<feature type="transmembrane region" description="Helical" evidence="1">
    <location>
        <begin position="365"/>
        <end position="384"/>
    </location>
</feature>
<proteinExistence type="predicted"/>
<feature type="transmembrane region" description="Helical" evidence="1">
    <location>
        <begin position="662"/>
        <end position="683"/>
    </location>
</feature>
<feature type="transmembrane region" description="Helical" evidence="1">
    <location>
        <begin position="726"/>
        <end position="751"/>
    </location>
</feature>
<feature type="transmembrane region" description="Helical" evidence="1">
    <location>
        <begin position="763"/>
        <end position="785"/>
    </location>
</feature>
<comment type="caution">
    <text evidence="2">The sequence shown here is derived from an EMBL/GenBank/DDBJ whole genome shotgun (WGS) entry which is preliminary data.</text>
</comment>
<gene>
    <name evidence="2" type="ORF">EPJ80_02570</name>
</gene>
<feature type="transmembrane region" description="Helical" evidence="1">
    <location>
        <begin position="156"/>
        <end position="182"/>
    </location>
</feature>
<feature type="transmembrane region" description="Helical" evidence="1">
    <location>
        <begin position="12"/>
        <end position="31"/>
    </location>
</feature>
<keyword evidence="1" id="KW-0472">Membrane</keyword>
<sequence>MISKNKKLFLKIYIPFVIITIIALIVLQILGSKKRVGYLTDFNLEIDRTLELNNLNDIRKDFTVDGKLDEEGIKNYLLTNENIKNYIYHFRIRYYDKVFRNNDIYGVYPDLSNLPDYMENAEMDGDGSPYGNFISDKKEIEEKIDNINYKLKLKDYIIPCILCLFILLFLILNIILNIKFFIKILIIKGKKIKTIILSIKKLFYSDYFSIIFTAILCSILIYFLLPIINKIPQIYNDFYIYNTIDFLEVIHELNFRMFLYPFSIMILIVIEFIRIKNNKFNLSYQSCKEYKYNILLLIIPILVLFIFTEIFDIFSFFIVISSIYIYMNYKEKAIYFPVLVFISMYFFKSLFIILNLLFEIKISIFSIYLLSFVFSIFSFNLLISDSNKKLIKFILLLQIFIPFNILMFTINKYNYRGEIIYFYNEHFKFQLIIWIIFLSLFIWNIILIFKSKVTSIKYSITLPTIISISIGNIYNKNILGFIGNVIPSVIIPNDWWHYADESMYWYQVFNLKQRLFEDISPISGLFSFVYSFFHNIILDGYISQANFAAILMIIVYIIIIAILLYKKTNSLFTFFIFHYFVGIFFGYSRNHLILPIMLLLSSQKLIDRKGFWIPIWIFCVFLYGLYYPSYGVGIMIASIPFGIIQLFLYIKKKEYFKDIKNIYFYFVWLIVIASIIISAPLLLKILNWILLQAGQTKYVDGIRLFGQNSPSFFLPYIYSDYIKNNIFYIVRILIPIISELIVLHMFIKFIMKNKNNIAEKLNSSAFFIFTFFIIFIPFISFTTFIRQDVNILASRIGALLVPLLSVIIPMTVLFYCKNVFANKYKYIMLSILFSIVILMRPPNFNYNSYVFSNIIDIPQDTELIDEELLKDFLILGEGFIFNWGKNELLSIGKLIKRITHDDDSIFFDNYLAFLLANIIERKLYITSSSHLIQSTKFNEFALNKLDNKKPALFLGLPLFYPWLVKNEYKICPENDIIFLRPDRFEEFYGKAHPSNDISNSYYYYQSYYNKAIAKSLGRSINKLEKYFTNQFSLIDNNLLNNNLPYLNVDNELEINFNKEISGNDFDYLYLELEPMKNILFNSITVYWGDDNEEYSKEKSITFDTEKINKYLIPIGMMNLWRFNKNSKFKIVFDNYNDKPLELKKLILYKRNIL</sequence>
<feature type="transmembrane region" description="Helical" evidence="1">
    <location>
        <begin position="455"/>
        <end position="474"/>
    </location>
</feature>
<evidence type="ECO:0000256" key="1">
    <source>
        <dbReference type="SAM" id="Phobius"/>
    </source>
</evidence>
<dbReference type="RefSeq" id="WP_147757767.1">
    <property type="nucleotide sequence ID" value="NZ_SAXT01000001.1"/>
</dbReference>
<keyword evidence="1" id="KW-0812">Transmembrane</keyword>
<dbReference type="Proteomes" id="UP000325116">
    <property type="component" value="Unassembled WGS sequence"/>
</dbReference>
<keyword evidence="1" id="KW-1133">Transmembrane helix</keyword>
<feature type="transmembrane region" description="Helical" evidence="1">
    <location>
        <begin position="431"/>
        <end position="449"/>
    </location>
</feature>
<feature type="transmembrane region" description="Helical" evidence="1">
    <location>
        <begin position="519"/>
        <end position="538"/>
    </location>
</feature>
<evidence type="ECO:0000313" key="2">
    <source>
        <dbReference type="EMBL" id="TXJ13640.1"/>
    </source>
</evidence>
<feature type="transmembrane region" description="Helical" evidence="1">
    <location>
        <begin position="632"/>
        <end position="650"/>
    </location>
</feature>
<dbReference type="EMBL" id="SAXT01000001">
    <property type="protein sequence ID" value="TXJ13640.1"/>
    <property type="molecule type" value="Genomic_DNA"/>
</dbReference>
<reference evidence="2 3" key="1">
    <citation type="journal article" date="1992" name="Lakartidningen">
        <title>[Penicillin V and not amoxicillin is the first choice preparation in acute otitis].</title>
        <authorList>
            <person name="Kamme C."/>
            <person name="Lundgren K."/>
            <person name="Prellner K."/>
        </authorList>
    </citation>
    <scope>NUCLEOTIDE SEQUENCE [LARGE SCALE GENOMIC DNA]</scope>
    <source>
        <strain evidence="2 3">W1</strain>
    </source>
</reference>
<feature type="transmembrane region" description="Helical" evidence="1">
    <location>
        <begin position="791"/>
        <end position="814"/>
    </location>
</feature>
<organism evidence="2 3">
    <name type="scientific">Brachyspira aalborgi</name>
    <dbReference type="NCBI Taxonomy" id="29522"/>
    <lineage>
        <taxon>Bacteria</taxon>
        <taxon>Pseudomonadati</taxon>
        <taxon>Spirochaetota</taxon>
        <taxon>Spirochaetia</taxon>
        <taxon>Brachyspirales</taxon>
        <taxon>Brachyspiraceae</taxon>
        <taxon>Brachyspira</taxon>
    </lineage>
</organism>
<name>A0A5C8CK44_9SPIR</name>